<dbReference type="Gene3D" id="1.10.565.10">
    <property type="entry name" value="Retinoid X Receptor"/>
    <property type="match status" value="1"/>
</dbReference>
<feature type="compositionally biased region" description="Low complexity" evidence="11">
    <location>
        <begin position="606"/>
        <end position="619"/>
    </location>
</feature>
<dbReference type="WBParaSite" id="TCONS_00016457.p1">
    <property type="protein sequence ID" value="TCONS_00016457.p1"/>
    <property type="gene ID" value="XLOC_011057"/>
</dbReference>
<dbReference type="Proteomes" id="UP000035681">
    <property type="component" value="Unplaced"/>
</dbReference>
<dbReference type="InterPro" id="IPR035500">
    <property type="entry name" value="NHR-like_dom_sf"/>
</dbReference>
<keyword evidence="12" id="KW-0472">Membrane</keyword>
<evidence type="ECO:0000256" key="12">
    <source>
        <dbReference type="SAM" id="Phobius"/>
    </source>
</evidence>
<accession>A0AAF5DQ86</accession>
<evidence type="ECO:0000256" key="11">
    <source>
        <dbReference type="SAM" id="MobiDB-lite"/>
    </source>
</evidence>
<evidence type="ECO:0000256" key="10">
    <source>
        <dbReference type="ARBA" id="ARBA00023242"/>
    </source>
</evidence>
<keyword evidence="9" id="KW-0675">Receptor</keyword>
<dbReference type="GO" id="GO:0005634">
    <property type="term" value="C:nucleus"/>
    <property type="evidence" value="ECO:0007669"/>
    <property type="project" value="UniProtKB-SubCell"/>
</dbReference>
<dbReference type="Gene3D" id="3.30.50.10">
    <property type="entry name" value="Erythroid Transcription Factor GATA-1, subunit A"/>
    <property type="match status" value="1"/>
</dbReference>
<dbReference type="Pfam" id="PF00105">
    <property type="entry name" value="zf-C4"/>
    <property type="match status" value="1"/>
</dbReference>
<evidence type="ECO:0000256" key="1">
    <source>
        <dbReference type="ARBA" id="ARBA00004123"/>
    </source>
</evidence>
<dbReference type="AlphaFoldDB" id="A0AAF5DQ86"/>
<evidence type="ECO:0000256" key="9">
    <source>
        <dbReference type="ARBA" id="ARBA00023170"/>
    </source>
</evidence>
<protein>
    <recommendedName>
        <fullName evidence="17">Nuclear receptor domain-containing protein</fullName>
    </recommendedName>
</protein>
<dbReference type="PROSITE" id="PS00031">
    <property type="entry name" value="NUCLEAR_REC_DBD_1"/>
    <property type="match status" value="1"/>
</dbReference>
<feature type="transmembrane region" description="Helical" evidence="12">
    <location>
        <begin position="293"/>
        <end position="314"/>
    </location>
</feature>
<dbReference type="Pfam" id="PF00104">
    <property type="entry name" value="Hormone_recep"/>
    <property type="match status" value="1"/>
</dbReference>
<feature type="compositionally biased region" description="Low complexity" evidence="11">
    <location>
        <begin position="866"/>
        <end position="879"/>
    </location>
</feature>
<feature type="domain" description="NR LBD" evidence="14">
    <location>
        <begin position="665"/>
        <end position="933"/>
    </location>
</feature>
<dbReference type="InterPro" id="IPR050274">
    <property type="entry name" value="Nuclear_hormone_rcpt_NR2"/>
</dbReference>
<dbReference type="InterPro" id="IPR001628">
    <property type="entry name" value="Znf_hrmn_rcpt"/>
</dbReference>
<dbReference type="GO" id="GO:0043565">
    <property type="term" value="F:sequence-specific DNA binding"/>
    <property type="evidence" value="ECO:0007669"/>
    <property type="project" value="InterPro"/>
</dbReference>
<evidence type="ECO:0000256" key="3">
    <source>
        <dbReference type="ARBA" id="ARBA00022723"/>
    </source>
</evidence>
<dbReference type="SUPFAM" id="SSF57716">
    <property type="entry name" value="Glucocorticoid receptor-like (DNA-binding domain)"/>
    <property type="match status" value="1"/>
</dbReference>
<evidence type="ECO:0000259" key="14">
    <source>
        <dbReference type="PROSITE" id="PS51843"/>
    </source>
</evidence>
<evidence type="ECO:0000313" key="16">
    <source>
        <dbReference type="WBParaSite" id="TCONS_00016457.p1"/>
    </source>
</evidence>
<sequence>MALVNAESQHNQTIQDIIHNQHSPTSSILTATSVSSEDSISPLNTTDKKLSSSTSNINSFGIYKNTINHLTSFSDTTSLTQSAFKTFTSSTTSTSTSSTTGSGQRITSTNSNINLNQHHLPNATLSQINTLNLSTLDNRLLSVLSEDHQKQSSIGVFSNNLQGGFKITPHQPRIGSFGINQLDKTNSFISTAPPTPSTNLDPSTFMAAQLGLLNSPNALLTMMQAAAAQNLYIQQKQSEMNAGSGTGNGQVSAASLLTSNNGLVRSNTGNLLGQQQNTILQQANILKTMYPSLYVISIYIVRIKMIFIINIISFPRNLLMNLNKIKKIKDKNCFNSFLLNDHLESTTGSGSSVSNNSTISSHSSNPCNVFNSSLNTSTISCNTPRNITISNTQSTGGSMPKDMCIEPCVVCGDKASGRHYGAVSCEGCKGFFKRSIRKQIGYVCRGNKDCPVTKFHRNRCQFCRLKKCLAMGMRSESVQAERRPMNISSTNNNNNGNANNATSNNTINVQNFNGLQGNNQNGRLNGLPDNLTLPNNNTSSNGVGNLLQTSNQRNTLGSGSLASNLLGFNTKPSNFSYMQGLLAIAKNENLITSCKDGNGNRKDSGTYDSSSSSGISCNSPDERKLQIKRESIDEDESGLDMTSVGLTASASPLSSNGGGCSLSDDGSLIIGNVIDSESAKFELLIHQPIPQDLNIQFFCEAASRLLFMSIHWLKNIKVFNQRDIYVENTMKIKWCDIFVLGLMQCNQDFNLSVMLTAMGNHLSTCVKFGQLKPEKYDEVSEQISKLLTMIKRFDELKLSGIEFAYLKTISFTAQDLPEVMTSHVSRQINSAACTELYEYLNNNLNSSSSSVNGTIDDTHSETDCASSSPGTTSTSITSHSQGTCNIIDRYSKIMMLLSSLRWLKQNVLVELFFSGLIGNSSIETVIPYILSMDWNGVLDNQISDNGMSSSPLMKIECDDSNNIINNNNTINHFVKT</sequence>
<keyword evidence="12" id="KW-0812">Transmembrane</keyword>
<keyword evidence="7" id="KW-0238">DNA-binding</keyword>
<evidence type="ECO:0000313" key="15">
    <source>
        <dbReference type="Proteomes" id="UP000035681"/>
    </source>
</evidence>
<dbReference type="PROSITE" id="PS51843">
    <property type="entry name" value="NR_LBD"/>
    <property type="match status" value="1"/>
</dbReference>
<dbReference type="SUPFAM" id="SSF48508">
    <property type="entry name" value="Nuclear receptor ligand-binding domain"/>
    <property type="match status" value="1"/>
</dbReference>
<keyword evidence="10" id="KW-0539">Nucleus</keyword>
<dbReference type="PRINTS" id="PR00047">
    <property type="entry name" value="STROIDFINGER"/>
</dbReference>
<evidence type="ECO:0000256" key="5">
    <source>
        <dbReference type="ARBA" id="ARBA00022833"/>
    </source>
</evidence>
<evidence type="ECO:0008006" key="17">
    <source>
        <dbReference type="Google" id="ProtNLM"/>
    </source>
</evidence>
<evidence type="ECO:0000256" key="2">
    <source>
        <dbReference type="ARBA" id="ARBA00005993"/>
    </source>
</evidence>
<evidence type="ECO:0000256" key="4">
    <source>
        <dbReference type="ARBA" id="ARBA00022771"/>
    </source>
</evidence>
<feature type="region of interest" description="Disordered" evidence="11">
    <location>
        <begin position="596"/>
        <end position="624"/>
    </location>
</feature>
<name>A0AAF5DQ86_STRER</name>
<feature type="domain" description="Nuclear receptor" evidence="13">
    <location>
        <begin position="405"/>
        <end position="480"/>
    </location>
</feature>
<dbReference type="PROSITE" id="PS51030">
    <property type="entry name" value="NUCLEAR_REC_DBD_2"/>
    <property type="match status" value="1"/>
</dbReference>
<keyword evidence="4" id="KW-0863">Zinc-finger</keyword>
<reference evidence="16" key="1">
    <citation type="submission" date="2024-02" db="UniProtKB">
        <authorList>
            <consortium name="WormBaseParasite"/>
        </authorList>
    </citation>
    <scope>IDENTIFICATION</scope>
</reference>
<feature type="compositionally biased region" description="Low complexity" evidence="11">
    <location>
        <begin position="89"/>
        <end position="109"/>
    </location>
</feature>
<keyword evidence="5" id="KW-0862">Zinc</keyword>
<dbReference type="FunFam" id="3.30.50.10:FF:000015">
    <property type="entry name" value="Nuclear receptor subfamily 2, group C, member 1"/>
    <property type="match status" value="1"/>
</dbReference>
<keyword evidence="12" id="KW-1133">Transmembrane helix</keyword>
<evidence type="ECO:0000256" key="7">
    <source>
        <dbReference type="ARBA" id="ARBA00023125"/>
    </source>
</evidence>
<feature type="region of interest" description="Disordered" evidence="11">
    <location>
        <begin position="89"/>
        <end position="110"/>
    </location>
</feature>
<evidence type="ECO:0000256" key="8">
    <source>
        <dbReference type="ARBA" id="ARBA00023163"/>
    </source>
</evidence>
<keyword evidence="15" id="KW-1185">Reference proteome</keyword>
<dbReference type="GO" id="GO:0008270">
    <property type="term" value="F:zinc ion binding"/>
    <property type="evidence" value="ECO:0007669"/>
    <property type="project" value="UniProtKB-KW"/>
</dbReference>
<comment type="similarity">
    <text evidence="2">Belongs to the nuclear hormone receptor family.</text>
</comment>
<feature type="region of interest" description="Disordered" evidence="11">
    <location>
        <begin position="486"/>
        <end position="505"/>
    </location>
</feature>
<evidence type="ECO:0000256" key="6">
    <source>
        <dbReference type="ARBA" id="ARBA00023015"/>
    </source>
</evidence>
<dbReference type="InterPro" id="IPR013088">
    <property type="entry name" value="Znf_NHR/GATA"/>
</dbReference>
<dbReference type="InterPro" id="IPR000536">
    <property type="entry name" value="Nucl_hrmn_rcpt_lig-bd"/>
</dbReference>
<keyword evidence="3" id="KW-0479">Metal-binding</keyword>
<organism evidence="15 16">
    <name type="scientific">Strongyloides stercoralis</name>
    <name type="common">Threadworm</name>
    <dbReference type="NCBI Taxonomy" id="6248"/>
    <lineage>
        <taxon>Eukaryota</taxon>
        <taxon>Metazoa</taxon>
        <taxon>Ecdysozoa</taxon>
        <taxon>Nematoda</taxon>
        <taxon>Chromadorea</taxon>
        <taxon>Rhabditida</taxon>
        <taxon>Tylenchina</taxon>
        <taxon>Panagrolaimomorpha</taxon>
        <taxon>Strongyloidoidea</taxon>
        <taxon>Strongyloididae</taxon>
        <taxon>Strongyloides</taxon>
    </lineage>
</organism>
<dbReference type="SMART" id="SM00399">
    <property type="entry name" value="ZnF_C4"/>
    <property type="match status" value="1"/>
</dbReference>
<keyword evidence="8" id="KW-0804">Transcription</keyword>
<evidence type="ECO:0000259" key="13">
    <source>
        <dbReference type="PROSITE" id="PS51030"/>
    </source>
</evidence>
<keyword evidence="6" id="KW-0805">Transcription regulation</keyword>
<dbReference type="PANTHER" id="PTHR24083">
    <property type="entry name" value="NUCLEAR HORMONE RECEPTOR"/>
    <property type="match status" value="1"/>
</dbReference>
<feature type="region of interest" description="Disordered" evidence="11">
    <location>
        <begin position="851"/>
        <end position="879"/>
    </location>
</feature>
<comment type="subcellular location">
    <subcellularLocation>
        <location evidence="1">Nucleus</location>
    </subcellularLocation>
</comment>
<dbReference type="GO" id="GO:0003700">
    <property type="term" value="F:DNA-binding transcription factor activity"/>
    <property type="evidence" value="ECO:0007669"/>
    <property type="project" value="InterPro"/>
</dbReference>
<proteinExistence type="inferred from homology"/>